<reference evidence="1 2" key="1">
    <citation type="journal article" date="2023" name="Science">
        <title>Complex scaffold remodeling in plant triterpene biosynthesis.</title>
        <authorList>
            <person name="De La Pena R."/>
            <person name="Hodgson H."/>
            <person name="Liu J.C."/>
            <person name="Stephenson M.J."/>
            <person name="Martin A.C."/>
            <person name="Owen C."/>
            <person name="Harkess A."/>
            <person name="Leebens-Mack J."/>
            <person name="Jimenez L.E."/>
            <person name="Osbourn A."/>
            <person name="Sattely E.S."/>
        </authorList>
    </citation>
    <scope>NUCLEOTIDE SEQUENCE [LARGE SCALE GENOMIC DNA]</scope>
    <source>
        <strain evidence="2">cv. JPN11</strain>
        <tissue evidence="1">Leaf</tissue>
    </source>
</reference>
<gene>
    <name evidence="1" type="ORF">OWV82_023575</name>
</gene>
<name>A0ACC1WXT5_MELAZ</name>
<sequence>MKWGRKRLAAESSSSRHSLISHVFPVSWLSKFKQKSRDVEPKPVKVKQEVRRSSAYVGSAKPSSARGGRFYGGEGDDFWRLSFGEEGVCRKSSRGDPSSVWYDSDDKLDVPPTVCQSCGSNAATLMGNEEIDKFNNLILDVRKMRGLPRNVETLPEMDIFKVQQAVTKTKRVTTEKERKLKKMNRRVSEEKCPKLERYANEAEEKSRKSVEKDSPQFDPLGTNPRMEREIHNLVNADLKKRQYVSSTNSRNSNLTTVEEDGVFAVQNLKGNYGISAEKMSLEWERLKEMKIKELKSKSENQRKSLYIRQGITGQKNKTEQQTQGWLPKNKGS</sequence>
<keyword evidence="2" id="KW-1185">Reference proteome</keyword>
<protein>
    <submittedName>
        <fullName evidence="1">Transcription repressor OFP5</fullName>
    </submittedName>
</protein>
<accession>A0ACC1WXT5</accession>
<dbReference type="Proteomes" id="UP001164539">
    <property type="component" value="Chromosome 13"/>
</dbReference>
<organism evidence="1 2">
    <name type="scientific">Melia azedarach</name>
    <name type="common">Chinaberry tree</name>
    <dbReference type="NCBI Taxonomy" id="155640"/>
    <lineage>
        <taxon>Eukaryota</taxon>
        <taxon>Viridiplantae</taxon>
        <taxon>Streptophyta</taxon>
        <taxon>Embryophyta</taxon>
        <taxon>Tracheophyta</taxon>
        <taxon>Spermatophyta</taxon>
        <taxon>Magnoliopsida</taxon>
        <taxon>eudicotyledons</taxon>
        <taxon>Gunneridae</taxon>
        <taxon>Pentapetalae</taxon>
        <taxon>rosids</taxon>
        <taxon>malvids</taxon>
        <taxon>Sapindales</taxon>
        <taxon>Meliaceae</taxon>
        <taxon>Melia</taxon>
    </lineage>
</organism>
<comment type="caution">
    <text evidence="1">The sequence shown here is derived from an EMBL/GenBank/DDBJ whole genome shotgun (WGS) entry which is preliminary data.</text>
</comment>
<proteinExistence type="predicted"/>
<dbReference type="EMBL" id="CM051406">
    <property type="protein sequence ID" value="KAJ4703709.1"/>
    <property type="molecule type" value="Genomic_DNA"/>
</dbReference>
<evidence type="ECO:0000313" key="2">
    <source>
        <dbReference type="Proteomes" id="UP001164539"/>
    </source>
</evidence>
<evidence type="ECO:0000313" key="1">
    <source>
        <dbReference type="EMBL" id="KAJ4703709.1"/>
    </source>
</evidence>